<sequence length="310" mass="34949">MSRFHRYSVNNTMLIFQQRPDATLVAGFRKWQNQFGRHVKKGEHGITIIAPTPYKKKIEAQKLDPDTKAPVLDENGQAVMEEKEVVIPLFRPVKVFDVAQTDGKPLPELVESLTGDVQQYEVFLEALRRSAPVPISLEPLPANLDGYFSPKEQRIVIRAEMSEVQTISAVIHEIAHSKLHDVTKCQAEEASNPKDRNTEEVEAESISYAVCQYYGIETSGNSFGYIATWSKDKDLPELRASLETINQTSGALISDIDRHFHTILQERGLALPTQETDNPLRNAEMAQEDDYNMIDGILNNGSREMPAKEK</sequence>
<dbReference type="Pfam" id="PF08401">
    <property type="entry name" value="ArdcN"/>
    <property type="match status" value="1"/>
</dbReference>
<dbReference type="AlphaFoldDB" id="A0A9D1DHV6"/>
<dbReference type="InterPro" id="IPR010359">
    <property type="entry name" value="IrrE_HExxH"/>
</dbReference>
<dbReference type="InterPro" id="IPR025465">
    <property type="entry name" value="DUF4316"/>
</dbReference>
<evidence type="ECO:0000313" key="5">
    <source>
        <dbReference type="Proteomes" id="UP000824239"/>
    </source>
</evidence>
<dbReference type="Pfam" id="PF14195">
    <property type="entry name" value="DUF4316"/>
    <property type="match status" value="1"/>
</dbReference>
<organism evidence="4 5">
    <name type="scientific">Candidatus Avoscillospira avicola</name>
    <dbReference type="NCBI Taxonomy" id="2840706"/>
    <lineage>
        <taxon>Bacteria</taxon>
        <taxon>Bacillati</taxon>
        <taxon>Bacillota</taxon>
        <taxon>Clostridia</taxon>
        <taxon>Eubacteriales</taxon>
        <taxon>Oscillospiraceae</taxon>
        <taxon>Oscillospiraceae incertae sedis</taxon>
        <taxon>Candidatus Avoscillospira</taxon>
    </lineage>
</organism>
<feature type="non-terminal residue" evidence="4">
    <location>
        <position position="310"/>
    </location>
</feature>
<feature type="domain" description="N-terminal" evidence="2">
    <location>
        <begin position="2"/>
        <end position="96"/>
    </location>
</feature>
<feature type="domain" description="IrrE N-terminal-like" evidence="1">
    <location>
        <begin position="148"/>
        <end position="211"/>
    </location>
</feature>
<feature type="domain" description="DUF4316" evidence="3">
    <location>
        <begin position="277"/>
        <end position="309"/>
    </location>
</feature>
<evidence type="ECO:0000259" key="3">
    <source>
        <dbReference type="Pfam" id="PF14195"/>
    </source>
</evidence>
<reference evidence="4" key="2">
    <citation type="journal article" date="2021" name="PeerJ">
        <title>Extensive microbial diversity within the chicken gut microbiome revealed by metagenomics and culture.</title>
        <authorList>
            <person name="Gilroy R."/>
            <person name="Ravi A."/>
            <person name="Getino M."/>
            <person name="Pursley I."/>
            <person name="Horton D.L."/>
            <person name="Alikhan N.F."/>
            <person name="Baker D."/>
            <person name="Gharbi K."/>
            <person name="Hall N."/>
            <person name="Watson M."/>
            <person name="Adriaenssens E.M."/>
            <person name="Foster-Nyarko E."/>
            <person name="Jarju S."/>
            <person name="Secka A."/>
            <person name="Antonio M."/>
            <person name="Oren A."/>
            <person name="Chaudhuri R.R."/>
            <person name="La Ragione R."/>
            <person name="Hildebrand F."/>
            <person name="Pallen M.J."/>
        </authorList>
    </citation>
    <scope>NUCLEOTIDE SEQUENCE</scope>
    <source>
        <strain evidence="4">ChiBcec15-4380</strain>
    </source>
</reference>
<dbReference type="EMBL" id="DVHE01000049">
    <property type="protein sequence ID" value="HIR50881.1"/>
    <property type="molecule type" value="Genomic_DNA"/>
</dbReference>
<comment type="caution">
    <text evidence="4">The sequence shown here is derived from an EMBL/GenBank/DDBJ whole genome shotgun (WGS) entry which is preliminary data.</text>
</comment>
<accession>A0A9D1DHV6</accession>
<dbReference type="InterPro" id="IPR013610">
    <property type="entry name" value="ArdC_N"/>
</dbReference>
<protein>
    <submittedName>
        <fullName evidence="4">DUF4316 domain-containing protein</fullName>
    </submittedName>
</protein>
<name>A0A9D1DHV6_9FIRM</name>
<dbReference type="Pfam" id="PF06114">
    <property type="entry name" value="Peptidase_M78"/>
    <property type="match status" value="1"/>
</dbReference>
<dbReference type="GO" id="GO:0003697">
    <property type="term" value="F:single-stranded DNA binding"/>
    <property type="evidence" value="ECO:0007669"/>
    <property type="project" value="InterPro"/>
</dbReference>
<gene>
    <name evidence="4" type="ORF">IAA53_06305</name>
</gene>
<evidence type="ECO:0000259" key="1">
    <source>
        <dbReference type="Pfam" id="PF06114"/>
    </source>
</evidence>
<proteinExistence type="predicted"/>
<dbReference type="Proteomes" id="UP000824239">
    <property type="component" value="Unassembled WGS sequence"/>
</dbReference>
<reference evidence="4" key="1">
    <citation type="submission" date="2020-10" db="EMBL/GenBank/DDBJ databases">
        <authorList>
            <person name="Gilroy R."/>
        </authorList>
    </citation>
    <scope>NUCLEOTIDE SEQUENCE</scope>
    <source>
        <strain evidence="4">ChiBcec15-4380</strain>
    </source>
</reference>
<dbReference type="Gene3D" id="1.10.10.2910">
    <property type="match status" value="1"/>
</dbReference>
<evidence type="ECO:0000259" key="2">
    <source>
        <dbReference type="Pfam" id="PF08401"/>
    </source>
</evidence>
<evidence type="ECO:0000313" key="4">
    <source>
        <dbReference type="EMBL" id="HIR50881.1"/>
    </source>
</evidence>